<feature type="domain" description="BPP" evidence="2">
    <location>
        <begin position="121"/>
        <end position="455"/>
    </location>
</feature>
<dbReference type="InterPro" id="IPR003431">
    <property type="entry name" value="B-propeller_Phytase"/>
</dbReference>
<accession>A0ABU6PUC6</accession>
<protein>
    <submittedName>
        <fullName evidence="3">Phytase</fullName>
    </submittedName>
</protein>
<feature type="chain" id="PRO_5046826846" evidence="1">
    <location>
        <begin position="27"/>
        <end position="472"/>
    </location>
</feature>
<dbReference type="Proteomes" id="UP001343257">
    <property type="component" value="Unassembled WGS sequence"/>
</dbReference>
<keyword evidence="1" id="KW-0732">Signal</keyword>
<dbReference type="SUPFAM" id="SSF50956">
    <property type="entry name" value="Thermostable phytase (3-phytase)"/>
    <property type="match status" value="1"/>
</dbReference>
<dbReference type="Pfam" id="PF02333">
    <property type="entry name" value="Phytase"/>
    <property type="match status" value="1"/>
</dbReference>
<dbReference type="PROSITE" id="PS51662">
    <property type="entry name" value="BP_PHYTASE"/>
    <property type="match status" value="1"/>
</dbReference>
<dbReference type="RefSeq" id="WP_328277371.1">
    <property type="nucleotide sequence ID" value="NZ_JARTLD010000025.1"/>
</dbReference>
<name>A0ABU6PUC6_9BACL</name>
<reference evidence="3 4" key="1">
    <citation type="submission" date="2023-03" db="EMBL/GenBank/DDBJ databases">
        <title>Bacillus Genome Sequencing.</title>
        <authorList>
            <person name="Dunlap C."/>
        </authorList>
    </citation>
    <scope>NUCLEOTIDE SEQUENCE [LARGE SCALE GENOMIC DNA]</scope>
    <source>
        <strain evidence="3 4">NRS-52</strain>
    </source>
</reference>
<dbReference type="EMBL" id="JARTLD010000025">
    <property type="protein sequence ID" value="MED5017600.1"/>
    <property type="molecule type" value="Genomic_DNA"/>
</dbReference>
<comment type="caution">
    <text evidence="3">The sequence shown here is derived from an EMBL/GenBank/DDBJ whole genome shotgun (WGS) entry which is preliminary data.</text>
</comment>
<sequence length="472" mass="51306">MKTYKQGFALLLSSALLLSMSAAVSAEEEEIEYVPLQAEVLNPIGAASVWDVNSHSVLFKLRNGLVGKVTVGSTQYEIGNKTGSFPAAVILEGTTALIPEDDNFIKNVNLENASGNVLDIARQSKAKMFKVKADMETEPAEQSGDAADDPSVWVHPNHPEKSLIIGANKKASPGGIEAYNLNGQRVGSYGVGKMNNVDVRYNFKLNGQKVDIAASTNRTTNQINIFAIHPSTGVLTEVTGNNLASHMEEVYGFSLYQSQRSGKMYGLITGKDGEFEQWELFDNGSGKVDGKLVRELKLGSVTEGIVADDEYGKFYVAEENVAIWKFNAEPDGGLLPEARIDTVDGIRLTADVEGLAIYYAEDGKGYLIASSQGSNRYALYDREDGEYVTTFMVGDGNTIDGTSETDGIDVISYGLGNRYPNGFFITQDDTNTEPDGSVANQNYKVVAWEKIAKGSDDKLEMKGVDPRKMKKR</sequence>
<organism evidence="3 4">
    <name type="scientific">Paenibacillus chibensis</name>
    <dbReference type="NCBI Taxonomy" id="59846"/>
    <lineage>
        <taxon>Bacteria</taxon>
        <taxon>Bacillati</taxon>
        <taxon>Bacillota</taxon>
        <taxon>Bacilli</taxon>
        <taxon>Bacillales</taxon>
        <taxon>Paenibacillaceae</taxon>
        <taxon>Paenibacillus</taxon>
    </lineage>
</organism>
<dbReference type="InterPro" id="IPR011042">
    <property type="entry name" value="6-blade_b-propeller_TolB-like"/>
</dbReference>
<feature type="signal peptide" evidence="1">
    <location>
        <begin position="1"/>
        <end position="26"/>
    </location>
</feature>
<gene>
    <name evidence="3" type="ORF">P9847_09830</name>
</gene>
<evidence type="ECO:0000259" key="2">
    <source>
        <dbReference type="PROSITE" id="PS51662"/>
    </source>
</evidence>
<evidence type="ECO:0000256" key="1">
    <source>
        <dbReference type="SAM" id="SignalP"/>
    </source>
</evidence>
<evidence type="ECO:0000313" key="4">
    <source>
        <dbReference type="Proteomes" id="UP001343257"/>
    </source>
</evidence>
<evidence type="ECO:0000313" key="3">
    <source>
        <dbReference type="EMBL" id="MED5017600.1"/>
    </source>
</evidence>
<proteinExistence type="predicted"/>
<keyword evidence="4" id="KW-1185">Reference proteome</keyword>
<dbReference type="Gene3D" id="2.120.10.30">
    <property type="entry name" value="TolB, C-terminal domain"/>
    <property type="match status" value="1"/>
</dbReference>